<feature type="domain" description="Ricin B lectin" evidence="2">
    <location>
        <begin position="504"/>
        <end position="583"/>
    </location>
</feature>
<gene>
    <name evidence="3" type="ORF">QFZ22_001342</name>
</gene>
<evidence type="ECO:0000256" key="1">
    <source>
        <dbReference type="SAM" id="SignalP"/>
    </source>
</evidence>
<dbReference type="EMBL" id="JAUSZV010000005">
    <property type="protein sequence ID" value="MDQ0905357.1"/>
    <property type="molecule type" value="Genomic_DNA"/>
</dbReference>
<proteinExistence type="predicted"/>
<dbReference type="Gene3D" id="2.80.10.50">
    <property type="match status" value="1"/>
</dbReference>
<dbReference type="CDD" id="cd00161">
    <property type="entry name" value="beta-trefoil_Ricin-like"/>
    <property type="match status" value="1"/>
</dbReference>
<dbReference type="AlphaFoldDB" id="A0AAW8F5F6"/>
<sequence>MQRRSVGKALGTFVAASAMLAIPASGAQAYNPTGGILYQLGSDPCLKGRGNCAVYPKSAQLPGGRLVASFEKSTVVPASGSADGQTLPVYKSDDDGTSWQPLSEVKAPAYLSKDPKYAKYTSNWTNPYLYVLPQSVGALKAGTLLLASVVSGDDSYYKEHKAADPGWTPNNDGDRSDMAIALYSSTDQGSSWKVVNVVSTAGWQGGSAGAVGQNIAAANKYQQVDPLWEPYLMVHQGKLVCYYSDENDYTGFDPVTGVPKKDPANDTATDSHGQILVHRTWDGRNAAWSDPVVDISGSVQDMGGGKTEIGGGRPGMTNIVRTTDGKWMLTFEYWGGGANTRYAIADDPLTFFRGTQTGMSVGSLPVVAGSRPLAGGGSPVLIRLPDGRLVYNASNSGDVWVNESGRSDGVWTEYQTTSPAGYSRNLQYVDGTGRIAILNNQGTSTIAYAEVDLGDSAGTYYRLVNRRTGQVIGTGNKTNDANLGNGDVPDVALEDAGAAADQDTQYWHVVTEPNGGTTLLNKSGGRAAAIWTGNATAGQRIGQWVDNSSSGSWNLVKTPDGYYRLQAVKNTALYLTGASAGAPLTLQSAADDGSQEWKLVR</sequence>
<dbReference type="InterPro" id="IPR035992">
    <property type="entry name" value="Ricin_B-like_lectins"/>
</dbReference>
<organism evidence="3 4">
    <name type="scientific">Streptomyces canus</name>
    <dbReference type="NCBI Taxonomy" id="58343"/>
    <lineage>
        <taxon>Bacteria</taxon>
        <taxon>Bacillati</taxon>
        <taxon>Actinomycetota</taxon>
        <taxon>Actinomycetes</taxon>
        <taxon>Kitasatosporales</taxon>
        <taxon>Streptomycetaceae</taxon>
        <taxon>Streptomyces</taxon>
        <taxon>Streptomyces aurantiacus group</taxon>
    </lineage>
</organism>
<dbReference type="RefSeq" id="WP_306972855.1">
    <property type="nucleotide sequence ID" value="NZ_JAUSZV010000005.1"/>
</dbReference>
<dbReference type="Pfam" id="PF14200">
    <property type="entry name" value="RicinB_lectin_2"/>
    <property type="match status" value="1"/>
</dbReference>
<dbReference type="SUPFAM" id="SSF50370">
    <property type="entry name" value="Ricin B-like lectins"/>
    <property type="match status" value="1"/>
</dbReference>
<dbReference type="Gene3D" id="2.120.10.10">
    <property type="match status" value="1"/>
</dbReference>
<reference evidence="3" key="1">
    <citation type="submission" date="2023-07" db="EMBL/GenBank/DDBJ databases">
        <title>Comparative genomics of wheat-associated soil bacteria to identify genetic determinants of phenazine resistance.</title>
        <authorList>
            <person name="Mouncey N."/>
        </authorList>
    </citation>
    <scope>NUCLEOTIDE SEQUENCE</scope>
    <source>
        <strain evidence="3">V4I22</strain>
    </source>
</reference>
<dbReference type="InterPro" id="IPR023296">
    <property type="entry name" value="Glyco_hydro_beta-prop_sf"/>
</dbReference>
<dbReference type="PANTHER" id="PTHR38792">
    <property type="entry name" value="BNR/ASP-BOX REPEAT DOMAIN PROTEIN (AFU_ORTHOLOGUE AFUA_7G06430)-RELATED"/>
    <property type="match status" value="1"/>
</dbReference>
<feature type="signal peptide" evidence="1">
    <location>
        <begin position="1"/>
        <end position="29"/>
    </location>
</feature>
<dbReference type="PANTHER" id="PTHR38792:SF3">
    <property type="entry name" value="BNR_ASP-BOX REPEAT DOMAIN PROTEIN (AFU_ORTHOLOGUE AFUA_7G06430)-RELATED"/>
    <property type="match status" value="1"/>
</dbReference>
<evidence type="ECO:0000259" key="2">
    <source>
        <dbReference type="Pfam" id="PF14200"/>
    </source>
</evidence>
<evidence type="ECO:0000313" key="3">
    <source>
        <dbReference type="EMBL" id="MDQ0905357.1"/>
    </source>
</evidence>
<dbReference type="SUPFAM" id="SSF75005">
    <property type="entry name" value="Arabinanase/levansucrase/invertase"/>
    <property type="match status" value="1"/>
</dbReference>
<evidence type="ECO:0000313" key="4">
    <source>
        <dbReference type="Proteomes" id="UP001234216"/>
    </source>
</evidence>
<keyword evidence="1" id="KW-0732">Signal</keyword>
<dbReference type="InterPro" id="IPR000772">
    <property type="entry name" value="Ricin_B_lectin"/>
</dbReference>
<name>A0AAW8F5F6_9ACTN</name>
<comment type="caution">
    <text evidence="3">The sequence shown here is derived from an EMBL/GenBank/DDBJ whole genome shotgun (WGS) entry which is preliminary data.</text>
</comment>
<dbReference type="Proteomes" id="UP001234216">
    <property type="component" value="Unassembled WGS sequence"/>
</dbReference>
<protein>
    <recommendedName>
        <fullName evidence="2">Ricin B lectin domain-containing protein</fullName>
    </recommendedName>
</protein>
<accession>A0AAW8F5F6</accession>
<feature type="chain" id="PRO_5043454446" description="Ricin B lectin domain-containing protein" evidence="1">
    <location>
        <begin position="30"/>
        <end position="601"/>
    </location>
</feature>